<feature type="DNA-binding region" description="H-T-H motif" evidence="4">
    <location>
        <begin position="40"/>
        <end position="59"/>
    </location>
</feature>
<dbReference type="Pfam" id="PF00440">
    <property type="entry name" value="TetR_N"/>
    <property type="match status" value="1"/>
</dbReference>
<dbReference type="OrthoDB" id="5293556at2"/>
<dbReference type="PANTHER" id="PTHR47506">
    <property type="entry name" value="TRANSCRIPTIONAL REGULATORY PROTEIN"/>
    <property type="match status" value="1"/>
</dbReference>
<accession>A0A845MFG9</accession>
<dbReference type="InterPro" id="IPR009057">
    <property type="entry name" value="Homeodomain-like_sf"/>
</dbReference>
<comment type="caution">
    <text evidence="6">The sequence shown here is derived from an EMBL/GenBank/DDBJ whole genome shotgun (WGS) entry which is preliminary data.</text>
</comment>
<dbReference type="PROSITE" id="PS50977">
    <property type="entry name" value="HTH_TETR_2"/>
    <property type="match status" value="1"/>
</dbReference>
<keyword evidence="2 4" id="KW-0238">DNA-binding</keyword>
<dbReference type="EMBL" id="WTVA01000004">
    <property type="protein sequence ID" value="MZR22728.1"/>
    <property type="molecule type" value="Genomic_DNA"/>
</dbReference>
<dbReference type="SUPFAM" id="SSF48498">
    <property type="entry name" value="Tetracyclin repressor-like, C-terminal domain"/>
    <property type="match status" value="1"/>
</dbReference>
<keyword evidence="3" id="KW-0804">Transcription</keyword>
<evidence type="ECO:0000256" key="2">
    <source>
        <dbReference type="ARBA" id="ARBA00023125"/>
    </source>
</evidence>
<evidence type="ECO:0000313" key="6">
    <source>
        <dbReference type="EMBL" id="MZR22728.1"/>
    </source>
</evidence>
<dbReference type="RefSeq" id="WP_161339194.1">
    <property type="nucleotide sequence ID" value="NZ_JBHSDG010000004.1"/>
</dbReference>
<protein>
    <submittedName>
        <fullName evidence="6">TetR family transcriptional regulator</fullName>
    </submittedName>
</protein>
<sequence length="211" mass="22968">MENNYTGERRAQVDRRAKSDRRMLGAAISLIAAHGSKNVSMAQIGMAAGYSRGLPAERFGTKLRLLEAVVSMTEAWFNKRLQKVLEGKTGLEALSARIVAHMESVRDSSEAAIAVYHLIVEATGTVVDLKPRITKLNQSYADGMKIHMEEARAKGELKDGVDIDRHALAIVSAMHGLAIQALIRGDIGSLGLDAHYIAEIHIAAIARKKQD</sequence>
<evidence type="ECO:0000256" key="4">
    <source>
        <dbReference type="PROSITE-ProRule" id="PRU00335"/>
    </source>
</evidence>
<keyword evidence="7" id="KW-1185">Reference proteome</keyword>
<feature type="domain" description="HTH tetR-type" evidence="5">
    <location>
        <begin position="17"/>
        <end position="77"/>
    </location>
</feature>
<dbReference type="AlphaFoldDB" id="A0A845MFG9"/>
<evidence type="ECO:0000259" key="5">
    <source>
        <dbReference type="PROSITE" id="PS50977"/>
    </source>
</evidence>
<dbReference type="InterPro" id="IPR001647">
    <property type="entry name" value="HTH_TetR"/>
</dbReference>
<dbReference type="InterPro" id="IPR036271">
    <property type="entry name" value="Tet_transcr_reg_TetR-rel_C_sf"/>
</dbReference>
<dbReference type="Gene3D" id="1.10.357.10">
    <property type="entry name" value="Tetracycline Repressor, domain 2"/>
    <property type="match status" value="1"/>
</dbReference>
<organism evidence="6 7">
    <name type="scientific">Sneathiella chungangensis</name>
    <dbReference type="NCBI Taxonomy" id="1418234"/>
    <lineage>
        <taxon>Bacteria</taxon>
        <taxon>Pseudomonadati</taxon>
        <taxon>Pseudomonadota</taxon>
        <taxon>Alphaproteobacteria</taxon>
        <taxon>Sneathiellales</taxon>
        <taxon>Sneathiellaceae</taxon>
        <taxon>Sneathiella</taxon>
    </lineage>
</organism>
<reference evidence="6 7" key="1">
    <citation type="journal article" date="2014" name="Int. J. Syst. Evol. Microbiol.">
        <title>Sneathiella chungangensis sp. nov., isolated from a marine sand, and emended description of the genus Sneathiella.</title>
        <authorList>
            <person name="Siamphan C."/>
            <person name="Kim H."/>
            <person name="Lee J.S."/>
            <person name="Kim W."/>
        </authorList>
    </citation>
    <scope>NUCLEOTIDE SEQUENCE [LARGE SCALE GENOMIC DNA]</scope>
    <source>
        <strain evidence="6 7">KCTC 32476</strain>
    </source>
</reference>
<gene>
    <name evidence="6" type="ORF">GQF03_10330</name>
</gene>
<name>A0A845MFG9_9PROT</name>
<dbReference type="GO" id="GO:0003677">
    <property type="term" value="F:DNA binding"/>
    <property type="evidence" value="ECO:0007669"/>
    <property type="project" value="UniProtKB-UniRule"/>
</dbReference>
<keyword evidence="1" id="KW-0805">Transcription regulation</keyword>
<evidence type="ECO:0000313" key="7">
    <source>
        <dbReference type="Proteomes" id="UP000445696"/>
    </source>
</evidence>
<dbReference type="SUPFAM" id="SSF46689">
    <property type="entry name" value="Homeodomain-like"/>
    <property type="match status" value="1"/>
</dbReference>
<dbReference type="Proteomes" id="UP000445696">
    <property type="component" value="Unassembled WGS sequence"/>
</dbReference>
<evidence type="ECO:0000256" key="3">
    <source>
        <dbReference type="ARBA" id="ARBA00023163"/>
    </source>
</evidence>
<dbReference type="PANTHER" id="PTHR47506:SF6">
    <property type="entry name" value="HTH-TYPE TRANSCRIPTIONAL REPRESSOR NEMR"/>
    <property type="match status" value="1"/>
</dbReference>
<evidence type="ECO:0000256" key="1">
    <source>
        <dbReference type="ARBA" id="ARBA00023015"/>
    </source>
</evidence>
<proteinExistence type="predicted"/>